<dbReference type="Gene3D" id="3.30.700.10">
    <property type="entry name" value="Glycoprotein, Type 4 Pilin"/>
    <property type="match status" value="1"/>
</dbReference>
<accession>A0AAU7CS15</accession>
<evidence type="ECO:0000313" key="2">
    <source>
        <dbReference type="EMBL" id="XBH08254.1"/>
    </source>
</evidence>
<reference evidence="2" key="1">
    <citation type="submission" date="2024-05" db="EMBL/GenBank/DDBJ databases">
        <title>Planctomycetes of the genus Singulisphaera possess chitinolytic capabilities.</title>
        <authorList>
            <person name="Ivanova A."/>
        </authorList>
    </citation>
    <scope>NUCLEOTIDE SEQUENCE</scope>
    <source>
        <strain evidence="2">Ch08T</strain>
    </source>
</reference>
<dbReference type="EMBL" id="CP155447">
    <property type="protein sequence ID" value="XBH08254.1"/>
    <property type="molecule type" value="Genomic_DNA"/>
</dbReference>
<dbReference type="NCBIfam" id="TIGR04294">
    <property type="entry name" value="pre_pil_HX9DG"/>
    <property type="match status" value="1"/>
</dbReference>
<dbReference type="InterPro" id="IPR027558">
    <property type="entry name" value="Pre_pil_HX9DG_C"/>
</dbReference>
<dbReference type="InterPro" id="IPR012902">
    <property type="entry name" value="N_methyl_site"/>
</dbReference>
<feature type="domain" description="DUF1559" evidence="1">
    <location>
        <begin position="36"/>
        <end position="377"/>
    </location>
</feature>
<dbReference type="SUPFAM" id="SSF54523">
    <property type="entry name" value="Pili subunits"/>
    <property type="match status" value="1"/>
</dbReference>
<name>A0AAU7CS15_9BACT</name>
<organism evidence="2">
    <name type="scientific">Singulisphaera sp. Ch08</name>
    <dbReference type="NCBI Taxonomy" id="3120278"/>
    <lineage>
        <taxon>Bacteria</taxon>
        <taxon>Pseudomonadati</taxon>
        <taxon>Planctomycetota</taxon>
        <taxon>Planctomycetia</taxon>
        <taxon>Isosphaerales</taxon>
        <taxon>Isosphaeraceae</taxon>
        <taxon>Singulisphaera</taxon>
    </lineage>
</organism>
<evidence type="ECO:0000259" key="1">
    <source>
        <dbReference type="Pfam" id="PF07596"/>
    </source>
</evidence>
<dbReference type="PANTHER" id="PTHR30093:SF2">
    <property type="entry name" value="TYPE II SECRETION SYSTEM PROTEIN H"/>
    <property type="match status" value="1"/>
</dbReference>
<dbReference type="PANTHER" id="PTHR30093">
    <property type="entry name" value="GENERAL SECRETION PATHWAY PROTEIN G"/>
    <property type="match status" value="1"/>
</dbReference>
<dbReference type="NCBIfam" id="TIGR02532">
    <property type="entry name" value="IV_pilin_GFxxxE"/>
    <property type="match status" value="1"/>
</dbReference>
<sequence length="408" mass="42655">MLHRRRQRLGFTLIELLVVISIIGVLVGLLLPAVNAAREAGRRTQCANNMRQLGLALLNFSSSKNSFPNAGTFYEDPTATLATSNVSASFSGTAGAALSWRKNWVVDILPYLDQQDLANAWDHSKPYWQKVMSISGQPPNLAIGNTALGVLRCPDDTTAQTGQGNLSYAVNGGFTLFHGSDETASIYAKSFSGGLPNATPTPVDPSLVSINWGSQGVSQRLGVMFLGSSTGGMAWDYKTSPGGITDGSSNTLLVSENTLAGYDPGSSLIGGTPTNWACPIPNFCMFIGSPNVCGTGTTRVCSGSGAYGLQASFGNPPVDGPGWKQANINDGANGDFINGGQNLVVKGTFPFSNSGHPSGCNMVFTDGATRFISSSIDGTVYAKMITPAGSKLPLAFRQAPLSQDAFAN</sequence>
<proteinExistence type="predicted"/>
<dbReference type="InterPro" id="IPR011453">
    <property type="entry name" value="DUF1559"/>
</dbReference>
<dbReference type="InterPro" id="IPR045584">
    <property type="entry name" value="Pilin-like"/>
</dbReference>
<dbReference type="Pfam" id="PF07596">
    <property type="entry name" value="SBP_bac_10"/>
    <property type="match status" value="1"/>
</dbReference>
<dbReference type="RefSeq" id="WP_406701086.1">
    <property type="nucleotide sequence ID" value="NZ_CP155447.1"/>
</dbReference>
<protein>
    <submittedName>
        <fullName evidence="2">DUF1559 domain-containing protein</fullName>
    </submittedName>
</protein>
<gene>
    <name evidence="2" type="ORF">V5E97_20085</name>
</gene>
<dbReference type="AlphaFoldDB" id="A0AAU7CS15"/>
<dbReference type="Pfam" id="PF07963">
    <property type="entry name" value="N_methyl"/>
    <property type="match status" value="1"/>
</dbReference>